<sequence length="79" mass="9235">MIHRLQDKYGEHFVISSGEVWVPGCYDSARAAKYAFRFPDNALQRLQDAVHDRESDHEKRVIALEMLQALRKQRKASSY</sequence>
<evidence type="ECO:0000313" key="1">
    <source>
        <dbReference type="EMBL" id="GHO98865.1"/>
    </source>
</evidence>
<keyword evidence="2" id="KW-1185">Reference proteome</keyword>
<protein>
    <submittedName>
        <fullName evidence="1">Uncharacterized protein</fullName>
    </submittedName>
</protein>
<dbReference type="Proteomes" id="UP000597444">
    <property type="component" value="Unassembled WGS sequence"/>
</dbReference>
<evidence type="ECO:0000313" key="2">
    <source>
        <dbReference type="Proteomes" id="UP000597444"/>
    </source>
</evidence>
<organism evidence="1 2">
    <name type="scientific">Reticulibacter mediterranei</name>
    <dbReference type="NCBI Taxonomy" id="2778369"/>
    <lineage>
        <taxon>Bacteria</taxon>
        <taxon>Bacillati</taxon>
        <taxon>Chloroflexota</taxon>
        <taxon>Ktedonobacteria</taxon>
        <taxon>Ktedonobacterales</taxon>
        <taxon>Reticulibacteraceae</taxon>
        <taxon>Reticulibacter</taxon>
    </lineage>
</organism>
<name>A0A8J3IY15_9CHLR</name>
<accession>A0A8J3IY15</accession>
<gene>
    <name evidence="1" type="ORF">KSF_089130</name>
</gene>
<reference evidence="1" key="1">
    <citation type="submission" date="2020-10" db="EMBL/GenBank/DDBJ databases">
        <title>Taxonomic study of unclassified bacteria belonging to the class Ktedonobacteria.</title>
        <authorList>
            <person name="Yabe S."/>
            <person name="Wang C.M."/>
            <person name="Zheng Y."/>
            <person name="Sakai Y."/>
            <person name="Cavaletti L."/>
            <person name="Monciardini P."/>
            <person name="Donadio S."/>
        </authorList>
    </citation>
    <scope>NUCLEOTIDE SEQUENCE</scope>
    <source>
        <strain evidence="1">ID150040</strain>
    </source>
</reference>
<proteinExistence type="predicted"/>
<dbReference type="RefSeq" id="WP_220209547.1">
    <property type="nucleotide sequence ID" value="NZ_BNJK01000002.1"/>
</dbReference>
<dbReference type="AlphaFoldDB" id="A0A8J3IY15"/>
<comment type="caution">
    <text evidence="1">The sequence shown here is derived from an EMBL/GenBank/DDBJ whole genome shotgun (WGS) entry which is preliminary data.</text>
</comment>
<dbReference type="EMBL" id="BNJK01000002">
    <property type="protein sequence ID" value="GHO98865.1"/>
    <property type="molecule type" value="Genomic_DNA"/>
</dbReference>